<protein>
    <submittedName>
        <fullName evidence="4">F-box and leucine-rich repeat protein 13</fullName>
    </submittedName>
</protein>
<dbReference type="PROSITE" id="PS50181">
    <property type="entry name" value="FBOX"/>
    <property type="match status" value="1"/>
</dbReference>
<evidence type="ECO:0000313" key="4">
    <source>
        <dbReference type="Ensembl" id="ENSCCRP00015028522.1"/>
    </source>
</evidence>
<dbReference type="GO" id="GO:0019005">
    <property type="term" value="C:SCF ubiquitin ligase complex"/>
    <property type="evidence" value="ECO:0007669"/>
    <property type="project" value="TreeGrafter"/>
</dbReference>
<evidence type="ECO:0000256" key="2">
    <source>
        <dbReference type="ARBA" id="ARBA00022786"/>
    </source>
</evidence>
<dbReference type="SMART" id="SM00367">
    <property type="entry name" value="LRR_CC"/>
    <property type="match status" value="17"/>
</dbReference>
<dbReference type="InterPro" id="IPR036047">
    <property type="entry name" value="F-box-like_dom_sf"/>
</dbReference>
<dbReference type="Pfam" id="PF12937">
    <property type="entry name" value="F-box-like"/>
    <property type="match status" value="1"/>
</dbReference>
<dbReference type="SUPFAM" id="SSF52047">
    <property type="entry name" value="RNI-like"/>
    <property type="match status" value="2"/>
</dbReference>
<dbReference type="InterPro" id="IPR006553">
    <property type="entry name" value="Leu-rich_rpt_Cys-con_subtyp"/>
</dbReference>
<dbReference type="InterPro" id="IPR032675">
    <property type="entry name" value="LRR_dom_sf"/>
</dbReference>
<evidence type="ECO:0000313" key="5">
    <source>
        <dbReference type="Proteomes" id="UP000694700"/>
    </source>
</evidence>
<dbReference type="Ensembl" id="ENSCCRT00015029534.1">
    <property type="protein sequence ID" value="ENSCCRP00015028522.1"/>
    <property type="gene ID" value="ENSCCRG00015012032.1"/>
</dbReference>
<feature type="domain" description="F-box" evidence="3">
    <location>
        <begin position="221"/>
        <end position="267"/>
    </location>
</feature>
<dbReference type="SUPFAM" id="SSF47391">
    <property type="entry name" value="Dimerization-anchoring domain of cAMP-dependent PK regulatory subunit"/>
    <property type="match status" value="1"/>
</dbReference>
<dbReference type="FunFam" id="3.80.10.10:FF:000134">
    <property type="entry name" value="F-box and leucine rich repeat protein 13"/>
    <property type="match status" value="1"/>
</dbReference>
<dbReference type="AlphaFoldDB" id="A0A8C1YT42"/>
<evidence type="ECO:0000256" key="1">
    <source>
        <dbReference type="ARBA" id="ARBA00022614"/>
    </source>
</evidence>
<name>A0A8C1YT42_CYPCA</name>
<dbReference type="SUPFAM" id="SSF81383">
    <property type="entry name" value="F-box domain"/>
    <property type="match status" value="1"/>
</dbReference>
<keyword evidence="1" id="KW-0433">Leucine-rich repeat</keyword>
<dbReference type="SMART" id="SM00256">
    <property type="entry name" value="FBOX"/>
    <property type="match status" value="1"/>
</dbReference>
<dbReference type="Pfam" id="PF25372">
    <property type="entry name" value="DUF7885"/>
    <property type="match status" value="2"/>
</dbReference>
<dbReference type="Proteomes" id="UP000694700">
    <property type="component" value="Unplaced"/>
</dbReference>
<dbReference type="PANTHER" id="PTHR13318:SF275">
    <property type="entry name" value="F-BOX DOMAIN-CONTAINING PROTEIN"/>
    <property type="match status" value="1"/>
</dbReference>
<organism evidence="4 5">
    <name type="scientific">Cyprinus carpio</name>
    <name type="common">Common carp</name>
    <dbReference type="NCBI Taxonomy" id="7962"/>
    <lineage>
        <taxon>Eukaryota</taxon>
        <taxon>Metazoa</taxon>
        <taxon>Chordata</taxon>
        <taxon>Craniata</taxon>
        <taxon>Vertebrata</taxon>
        <taxon>Euteleostomi</taxon>
        <taxon>Actinopterygii</taxon>
        <taxon>Neopterygii</taxon>
        <taxon>Teleostei</taxon>
        <taxon>Ostariophysi</taxon>
        <taxon>Cypriniformes</taxon>
        <taxon>Cyprinidae</taxon>
        <taxon>Cyprininae</taxon>
        <taxon>Cyprinus</taxon>
    </lineage>
</organism>
<evidence type="ECO:0000259" key="3">
    <source>
        <dbReference type="PROSITE" id="PS50181"/>
    </source>
</evidence>
<dbReference type="GO" id="GO:0031146">
    <property type="term" value="P:SCF-dependent proteasomal ubiquitin-dependent protein catabolic process"/>
    <property type="evidence" value="ECO:0007669"/>
    <property type="project" value="TreeGrafter"/>
</dbReference>
<dbReference type="Gene3D" id="3.80.10.10">
    <property type="entry name" value="Ribonuclease Inhibitor"/>
    <property type="match status" value="3"/>
</dbReference>
<dbReference type="Gene3D" id="1.20.1280.50">
    <property type="match status" value="1"/>
</dbReference>
<reference evidence="4" key="1">
    <citation type="submission" date="2025-08" db="UniProtKB">
        <authorList>
            <consortium name="Ensembl"/>
        </authorList>
    </citation>
    <scope>IDENTIFICATION</scope>
</reference>
<dbReference type="CDD" id="cd22977">
    <property type="entry name" value="DD_FBXL13"/>
    <property type="match status" value="1"/>
</dbReference>
<dbReference type="PANTHER" id="PTHR13318">
    <property type="entry name" value="PARTNER OF PAIRED, ISOFORM B-RELATED"/>
    <property type="match status" value="1"/>
</dbReference>
<dbReference type="InterPro" id="IPR001810">
    <property type="entry name" value="F-box_dom"/>
</dbReference>
<dbReference type="InterPro" id="IPR057207">
    <property type="entry name" value="FBXL15_LRR"/>
</dbReference>
<sequence length="769" mass="87062">MMTSLQDSDPVIRDYMIKHSLPQIYKALLAGLCISCPEDPLHFIEEKIISILEDHDFEISWHTFIDKDKQISSLAGGIVYDIFGNPEDSLCLSHLLEKAYSCYRTSLTKMCFTGWKGYISKKKLKAARLLERMEEAEMYHKQRRIKLAFIKWTAWVQFRKQRQNDAARKLQKVQESVHCRNIITAWRHVVQDAKRTKEYFKRLERDIQESQNSEITQGDGQDRLSLLPNKLSLKVFQSLGVRELLKCAQVCRSWRAIAQVSSLWTEIDFSSEAGWITDQTVERILRVHRVYVISVNLCGCTLVQESSFRRISQCRNLQELDLSECSHLNDENMKLILEGCRSLLHLNLAFTHITNATIRVLSRRCPMLRSLSLAYCTSFSDKGLQYLSTGKGCHRLTYLDLSGCSQISVDGFTYVAEACSTLQQIVLDNLPTLTDNCVQVLVSKCRMLTAISLLDSPYLSDVAFKTMAEVISLTKIQIEGNNRMTDSSLKALCRSSLKLSEVQMSDCTRMTDASLKSLGSLTKLCNLNISGSIKVTDIGIHYIIEGASAVKLRELDLSYCPKLTDLSLKRITQKCSKLTHLSVCFCENLTDNGFECLDNCASLVSLDITGCKIHDKGLAALGTNHSLRKLTASECVFITDNGIKMFCQKCNRLELLDVCQCVCLSDRAIKALSFFCRTIATVRIAGCPKLTDTAVKYLTRVGHFLKELDVSDCPLLTDRTPSFLLCSCPQLRSISMLYCKNISKQAALKLQHRVQHWKHSNDDAPYSQD</sequence>
<proteinExistence type="predicted"/>
<keyword evidence="2" id="KW-0833">Ubl conjugation pathway</keyword>
<accession>A0A8C1YT42</accession>